<dbReference type="Proteomes" id="UP000632154">
    <property type="component" value="Unassembled WGS sequence"/>
</dbReference>
<organism evidence="3 4">
    <name type="scientific">Deinococcus piscis</name>
    <dbReference type="NCBI Taxonomy" id="394230"/>
    <lineage>
        <taxon>Bacteria</taxon>
        <taxon>Thermotogati</taxon>
        <taxon>Deinococcota</taxon>
        <taxon>Deinococci</taxon>
        <taxon>Deinococcales</taxon>
        <taxon>Deinococcaceae</taxon>
        <taxon>Deinococcus</taxon>
    </lineage>
</organism>
<dbReference type="PANTHER" id="PTHR39203:SF1">
    <property type="entry name" value="CYTOPLASMIC PROTEIN"/>
    <property type="match status" value="1"/>
</dbReference>
<evidence type="ECO:0000313" key="3">
    <source>
        <dbReference type="EMBL" id="GHF98445.1"/>
    </source>
</evidence>
<dbReference type="RefSeq" id="WP_189642392.1">
    <property type="nucleotide sequence ID" value="NZ_BNAL01000007.1"/>
</dbReference>
<comment type="caution">
    <text evidence="3">The sequence shown here is derived from an EMBL/GenBank/DDBJ whole genome shotgun (WGS) entry which is preliminary data.</text>
</comment>
<evidence type="ECO:0000256" key="1">
    <source>
        <dbReference type="SAM" id="MobiDB-lite"/>
    </source>
</evidence>
<gene>
    <name evidence="3" type="ORF">GCM10017783_07940</name>
</gene>
<keyword evidence="4" id="KW-1185">Reference proteome</keyword>
<feature type="domain" description="ASCH" evidence="2">
    <location>
        <begin position="30"/>
        <end position="145"/>
    </location>
</feature>
<evidence type="ECO:0000313" key="4">
    <source>
        <dbReference type="Proteomes" id="UP000632154"/>
    </source>
</evidence>
<name>A0ABQ3K0F8_9DEIO</name>
<feature type="compositionally biased region" description="Low complexity" evidence="1">
    <location>
        <begin position="147"/>
        <end position="156"/>
    </location>
</feature>
<dbReference type="InterPro" id="IPR009326">
    <property type="entry name" value="DUF984"/>
</dbReference>
<dbReference type="CDD" id="cd06553">
    <property type="entry name" value="ASCH_Ef3133_like"/>
    <property type="match status" value="1"/>
</dbReference>
<feature type="region of interest" description="Disordered" evidence="1">
    <location>
        <begin position="147"/>
        <end position="171"/>
    </location>
</feature>
<proteinExistence type="predicted"/>
<accession>A0ABQ3K0F8</accession>
<dbReference type="Pfam" id="PF04266">
    <property type="entry name" value="ASCH"/>
    <property type="match status" value="1"/>
</dbReference>
<dbReference type="SUPFAM" id="SSF88697">
    <property type="entry name" value="PUA domain-like"/>
    <property type="match status" value="1"/>
</dbReference>
<dbReference type="PANTHER" id="PTHR39203">
    <property type="entry name" value="CYTOPLASMIC PROTEIN-RELATED"/>
    <property type="match status" value="1"/>
</dbReference>
<dbReference type="Gene3D" id="3.10.400.10">
    <property type="entry name" value="Sulfate adenylyltransferase"/>
    <property type="match status" value="1"/>
</dbReference>
<dbReference type="InterPro" id="IPR007374">
    <property type="entry name" value="ASCH_domain"/>
</dbReference>
<dbReference type="EMBL" id="BNAL01000007">
    <property type="protein sequence ID" value="GHF98445.1"/>
    <property type="molecule type" value="Genomic_DNA"/>
</dbReference>
<evidence type="ECO:0000259" key="2">
    <source>
        <dbReference type="SMART" id="SM01022"/>
    </source>
</evidence>
<protein>
    <recommendedName>
        <fullName evidence="2">ASCH domain-containing protein</fullName>
    </recommendedName>
</protein>
<dbReference type="InterPro" id="IPR015947">
    <property type="entry name" value="PUA-like_sf"/>
</dbReference>
<dbReference type="SMART" id="SM01022">
    <property type="entry name" value="ASCH"/>
    <property type="match status" value="1"/>
</dbReference>
<sequence length="171" mass="18863">MSSPETVTEQAIWDFVHAYDATIETLPDAFQFGDSPDMADRLLALVLSGQKVATTGWPADPSIYPGMLSIVLDGQGQPGALIRTVKVEQVPFLQVTAEFAAAEGEGDLTLDWWRDAHRTFFGRQQTDRPFGDAERVQCETFEVVWPEPAAPAVPNADSPVSRNFPPRDRTE</sequence>
<reference evidence="4" key="1">
    <citation type="journal article" date="2019" name="Int. J. Syst. Evol. Microbiol.">
        <title>The Global Catalogue of Microorganisms (GCM) 10K type strain sequencing project: providing services to taxonomists for standard genome sequencing and annotation.</title>
        <authorList>
            <consortium name="The Broad Institute Genomics Platform"/>
            <consortium name="The Broad Institute Genome Sequencing Center for Infectious Disease"/>
            <person name="Wu L."/>
            <person name="Ma J."/>
        </authorList>
    </citation>
    <scope>NUCLEOTIDE SEQUENCE [LARGE SCALE GENOMIC DNA]</scope>
    <source>
        <strain evidence="4">CGMCC 1.18439</strain>
    </source>
</reference>